<dbReference type="Gene3D" id="3.30.70.2650">
    <property type="match status" value="1"/>
</dbReference>
<comment type="caution">
    <text evidence="2">The sequence shown here is derived from an EMBL/GenBank/DDBJ whole genome shotgun (WGS) entry which is preliminary data.</text>
</comment>
<dbReference type="Proteomes" id="UP000033815">
    <property type="component" value="Unassembled WGS sequence"/>
</dbReference>
<protein>
    <submittedName>
        <fullName evidence="2">Transcriptional regulator, PaaX family</fullName>
    </submittedName>
</protein>
<reference evidence="2 3" key="1">
    <citation type="journal article" date="2015" name="Nature">
        <title>rRNA introns, odd ribosomes, and small enigmatic genomes across a large radiation of phyla.</title>
        <authorList>
            <person name="Brown C.T."/>
            <person name="Hug L.A."/>
            <person name="Thomas B.C."/>
            <person name="Sharon I."/>
            <person name="Castelle C.J."/>
            <person name="Singh A."/>
            <person name="Wilkins M.J."/>
            <person name="Williams K.H."/>
            <person name="Banfield J.F."/>
        </authorList>
    </citation>
    <scope>NUCLEOTIDE SEQUENCE [LARGE SCALE GENOMIC DNA]</scope>
</reference>
<name>A0A837IAH8_9BACT</name>
<organism evidence="2 3">
    <name type="scientific">Candidatus Nomurabacteria bacterium GW2011_GWB1_44_12</name>
    <dbReference type="NCBI Taxonomy" id="1618748"/>
    <lineage>
        <taxon>Bacteria</taxon>
        <taxon>Candidatus Nomuraibacteriota</taxon>
    </lineage>
</organism>
<dbReference type="SUPFAM" id="SSF143430">
    <property type="entry name" value="TTP0101/SSO1404-like"/>
    <property type="match status" value="1"/>
</dbReference>
<dbReference type="InterPro" id="IPR048846">
    <property type="entry name" value="PaaX-like_central"/>
</dbReference>
<sequence length="195" mass="23066">MPLTSKQKDARKKPRVSILQRKALTFILAGLAIGLTRNPNQYFRIIRETMKELEDIEKGTLERAINSLYKSNLVETKDNRDGTLTLVLSKEGRRVALSYDIENMGIRRPDRWDGKWRIVMFDVPEPLKKVRDSIRMHFKNMGFYEFQKSVFVHPYPCAKEIEYIMEFYEAKKYIRFVVATDIDNAIELKKHFRLS</sequence>
<accession>A0A837IAH8</accession>
<dbReference type="EMBL" id="LCHP01000004">
    <property type="protein sequence ID" value="KKT36952.1"/>
    <property type="molecule type" value="Genomic_DNA"/>
</dbReference>
<gene>
    <name evidence="2" type="ORF">UW25_C0004G0280</name>
</gene>
<proteinExistence type="predicted"/>
<evidence type="ECO:0000259" key="1">
    <source>
        <dbReference type="Pfam" id="PF20803"/>
    </source>
</evidence>
<dbReference type="Pfam" id="PF20803">
    <property type="entry name" value="PaaX_M"/>
    <property type="match status" value="1"/>
</dbReference>
<evidence type="ECO:0000313" key="3">
    <source>
        <dbReference type="Proteomes" id="UP000033815"/>
    </source>
</evidence>
<feature type="domain" description="Transcriptional repressor PaaX-like central Cas2-like" evidence="1">
    <location>
        <begin position="110"/>
        <end position="183"/>
    </location>
</feature>
<dbReference type="AlphaFoldDB" id="A0A837IAH8"/>
<evidence type="ECO:0000313" key="2">
    <source>
        <dbReference type="EMBL" id="KKT36952.1"/>
    </source>
</evidence>